<evidence type="ECO:0000256" key="5">
    <source>
        <dbReference type="ARBA" id="ARBA00023004"/>
    </source>
</evidence>
<proteinExistence type="inferred from homology"/>
<dbReference type="InterPro" id="IPR010300">
    <property type="entry name" value="CDO_1"/>
</dbReference>
<keyword evidence="4" id="KW-0560">Oxidoreductase</keyword>
<dbReference type="GO" id="GO:0008198">
    <property type="term" value="F:ferrous iron binding"/>
    <property type="evidence" value="ECO:0007669"/>
    <property type="project" value="TreeGrafter"/>
</dbReference>
<dbReference type="Gene3D" id="2.60.120.10">
    <property type="entry name" value="Jelly Rolls"/>
    <property type="match status" value="1"/>
</dbReference>
<name>A0A5M8A2X6_9BURK</name>
<dbReference type="RefSeq" id="WP_149318495.1">
    <property type="nucleotide sequence ID" value="NZ_VWRN01000072.1"/>
</dbReference>
<accession>A0A5M8A2X6</accession>
<dbReference type="Gene3D" id="1.20.5.440">
    <property type="entry name" value="ATP synthase delta/epsilon subunit, C-terminal domain"/>
    <property type="match status" value="1"/>
</dbReference>
<dbReference type="PANTHER" id="PTHR12918:SF1">
    <property type="entry name" value="CYSTEINE DIOXYGENASE TYPE 1"/>
    <property type="match status" value="1"/>
</dbReference>
<keyword evidence="8" id="KW-1185">Reference proteome</keyword>
<dbReference type="EMBL" id="VWRN01000072">
    <property type="protein sequence ID" value="KAA6116306.1"/>
    <property type="molecule type" value="Genomic_DNA"/>
</dbReference>
<sequence length="197" mass="22002">MSRTIEPLRTFVAGVTSLMEGPDRDEAALLEGTRPLLQALVARDDWLPDELAQPHPTYYQQYLLYGDPLDRFSVVSFVWGPGQQTPVHDHTVWGWIGVLRGAEIDIRYRLDDRGIHQDGEETRLEAGQVAAVSPSLGDIHRVRNAFDDRVSVSVHLYGGNIGRIRRHVFDPATGAPKEFVSGYANRFAPNLWAAADV</sequence>
<evidence type="ECO:0000256" key="3">
    <source>
        <dbReference type="ARBA" id="ARBA00022964"/>
    </source>
</evidence>
<feature type="binding site" evidence="6">
    <location>
        <position position="90"/>
    </location>
    <ligand>
        <name>Fe cation</name>
        <dbReference type="ChEBI" id="CHEBI:24875"/>
        <note>catalytic</note>
    </ligand>
</feature>
<comment type="similarity">
    <text evidence="1">Belongs to the cysteine dioxygenase family.</text>
</comment>
<dbReference type="PANTHER" id="PTHR12918">
    <property type="entry name" value="CYSTEINE DIOXYGENASE"/>
    <property type="match status" value="1"/>
</dbReference>
<reference evidence="7 8" key="1">
    <citation type="submission" date="2019-09" db="EMBL/GenBank/DDBJ databases">
        <title>Isolation of a novel species in the genus Cupriavidus from patients with sepsis using whole genome sequencing.</title>
        <authorList>
            <person name="Kweon O.J."/>
            <person name="Lee M.-K."/>
        </authorList>
    </citation>
    <scope>NUCLEOTIDE SEQUENCE [LARGE SCALE GENOMIC DNA]</scope>
    <source>
        <strain evidence="7 8">MKL-01</strain>
    </source>
</reference>
<feature type="binding site" evidence="6">
    <location>
        <position position="88"/>
    </location>
    <ligand>
        <name>Fe cation</name>
        <dbReference type="ChEBI" id="CHEBI:24875"/>
        <note>catalytic</note>
    </ligand>
</feature>
<dbReference type="Pfam" id="PF05995">
    <property type="entry name" value="CDO_I"/>
    <property type="match status" value="1"/>
</dbReference>
<dbReference type="Proteomes" id="UP000324324">
    <property type="component" value="Unassembled WGS sequence"/>
</dbReference>
<evidence type="ECO:0000256" key="6">
    <source>
        <dbReference type="PIRSR" id="PIRSR610300-51"/>
    </source>
</evidence>
<evidence type="ECO:0000313" key="7">
    <source>
        <dbReference type="EMBL" id="KAA6116306.1"/>
    </source>
</evidence>
<gene>
    <name evidence="7" type="ORF">F1599_24580</name>
</gene>
<protein>
    <submittedName>
        <fullName evidence="7">Cysteine dioxygenase</fullName>
    </submittedName>
</protein>
<keyword evidence="3 7" id="KW-0223">Dioxygenase</keyword>
<dbReference type="SUPFAM" id="SSF51182">
    <property type="entry name" value="RmlC-like cupins"/>
    <property type="match status" value="1"/>
</dbReference>
<keyword evidence="5 6" id="KW-0408">Iron</keyword>
<dbReference type="InterPro" id="IPR014710">
    <property type="entry name" value="RmlC-like_jellyroll"/>
</dbReference>
<evidence type="ECO:0000256" key="4">
    <source>
        <dbReference type="ARBA" id="ARBA00023002"/>
    </source>
</evidence>
<dbReference type="AlphaFoldDB" id="A0A5M8A2X6"/>
<organism evidence="7 8">
    <name type="scientific">Cupriavidus cauae</name>
    <dbReference type="NCBI Taxonomy" id="2608999"/>
    <lineage>
        <taxon>Bacteria</taxon>
        <taxon>Pseudomonadati</taxon>
        <taxon>Pseudomonadota</taxon>
        <taxon>Betaproteobacteria</taxon>
        <taxon>Burkholderiales</taxon>
        <taxon>Burkholderiaceae</taxon>
        <taxon>Cupriavidus</taxon>
    </lineage>
</organism>
<dbReference type="CDD" id="cd10548">
    <property type="entry name" value="cupin_CDO"/>
    <property type="match status" value="1"/>
</dbReference>
<evidence type="ECO:0000256" key="1">
    <source>
        <dbReference type="ARBA" id="ARBA00006622"/>
    </source>
</evidence>
<feature type="binding site" evidence="6">
    <location>
        <position position="140"/>
    </location>
    <ligand>
        <name>Fe cation</name>
        <dbReference type="ChEBI" id="CHEBI:24875"/>
        <note>catalytic</note>
    </ligand>
</feature>
<dbReference type="GO" id="GO:0016702">
    <property type="term" value="F:oxidoreductase activity, acting on single donors with incorporation of molecular oxygen, incorporation of two atoms of oxygen"/>
    <property type="evidence" value="ECO:0007669"/>
    <property type="project" value="InterPro"/>
</dbReference>
<comment type="caution">
    <text evidence="7">The sequence shown here is derived from an EMBL/GenBank/DDBJ whole genome shotgun (WGS) entry which is preliminary data.</text>
</comment>
<evidence type="ECO:0000313" key="8">
    <source>
        <dbReference type="Proteomes" id="UP000324324"/>
    </source>
</evidence>
<evidence type="ECO:0000256" key="2">
    <source>
        <dbReference type="ARBA" id="ARBA00022723"/>
    </source>
</evidence>
<dbReference type="InterPro" id="IPR011051">
    <property type="entry name" value="RmlC_Cupin_sf"/>
</dbReference>
<keyword evidence="2 6" id="KW-0479">Metal-binding</keyword>